<dbReference type="eggNOG" id="ENOG502ZH6D">
    <property type="taxonomic scope" value="Bacteria"/>
</dbReference>
<dbReference type="Proteomes" id="UP000007587">
    <property type="component" value="Chromosome"/>
</dbReference>
<dbReference type="STRING" id="1144275.COCOR_06222"/>
<name>H8MNU1_CORCM</name>
<gene>
    <name evidence="2" type="ordered locus">COCOR_06222</name>
</gene>
<keyword evidence="1" id="KW-0812">Transmembrane</keyword>
<keyword evidence="1" id="KW-0472">Membrane</keyword>
<dbReference type="HOGENOM" id="CLU_1608086_0_0_7"/>
<feature type="transmembrane region" description="Helical" evidence="1">
    <location>
        <begin position="64"/>
        <end position="85"/>
    </location>
</feature>
<dbReference type="AlphaFoldDB" id="H8MNU1"/>
<feature type="transmembrane region" description="Helical" evidence="1">
    <location>
        <begin position="91"/>
        <end position="111"/>
    </location>
</feature>
<dbReference type="InParanoid" id="H8MNU1"/>
<dbReference type="EMBL" id="CP003389">
    <property type="protein sequence ID" value="AFE06818.1"/>
    <property type="molecule type" value="Genomic_DNA"/>
</dbReference>
<dbReference type="KEGG" id="ccx:COCOR_06222"/>
<keyword evidence="1" id="KW-1133">Transmembrane helix</keyword>
<organism evidence="2 3">
    <name type="scientific">Corallococcus coralloides (strain ATCC 25202 / DSM 2259 / NBRC 100086 / M2)</name>
    <name type="common">Myxococcus coralloides</name>
    <dbReference type="NCBI Taxonomy" id="1144275"/>
    <lineage>
        <taxon>Bacteria</taxon>
        <taxon>Pseudomonadati</taxon>
        <taxon>Myxococcota</taxon>
        <taxon>Myxococcia</taxon>
        <taxon>Myxococcales</taxon>
        <taxon>Cystobacterineae</taxon>
        <taxon>Myxococcaceae</taxon>
        <taxon>Corallococcus</taxon>
    </lineage>
</organism>
<sequence length="165" mass="17611">MVMFGSRLYGKVDEIPGLGYVATKFGHINFVPLIPLEGWLVVAEEGNGWRGQAISMSGKSVLVAWARFLFIVAGLGSLLFGFLAFTNLESANAILLGLLGLACIGGLIASYKWKWVTHASPERALEIAQEAGISLEGIAQLRRLYAAPEPATAAAPAQPWTPPES</sequence>
<reference evidence="2 3" key="1">
    <citation type="journal article" date="2012" name="J. Bacteriol.">
        <title>Complete Genome Sequence of the Fruiting Myxobacterium Corallococcus coralloides DSM 2259.</title>
        <authorList>
            <person name="Huntley S."/>
            <person name="Zhang Y."/>
            <person name="Treuner-Lange A."/>
            <person name="Kneip S."/>
            <person name="Sensen C.W."/>
            <person name="Sogaard-Andersen L."/>
        </authorList>
    </citation>
    <scope>NUCLEOTIDE SEQUENCE [LARGE SCALE GENOMIC DNA]</scope>
    <source>
        <strain evidence="3">ATCC 25202 / DSM 2259 / NBRC 100086 / M2</strain>
    </source>
</reference>
<keyword evidence="3" id="KW-1185">Reference proteome</keyword>
<proteinExistence type="predicted"/>
<dbReference type="RefSeq" id="WP_014399010.1">
    <property type="nucleotide sequence ID" value="NC_017030.1"/>
</dbReference>
<evidence type="ECO:0000313" key="2">
    <source>
        <dbReference type="EMBL" id="AFE06818.1"/>
    </source>
</evidence>
<evidence type="ECO:0000313" key="3">
    <source>
        <dbReference type="Proteomes" id="UP000007587"/>
    </source>
</evidence>
<accession>H8MNU1</accession>
<evidence type="ECO:0000256" key="1">
    <source>
        <dbReference type="SAM" id="Phobius"/>
    </source>
</evidence>
<protein>
    <submittedName>
        <fullName evidence="2">Uncharacterized protein</fullName>
    </submittedName>
</protein>
<reference evidence="3" key="2">
    <citation type="submission" date="2012-03" db="EMBL/GenBank/DDBJ databases">
        <title>Genome sequence of the fruiting myxobacterium Corallococcus coralloides DSM 2259.</title>
        <authorList>
            <person name="Huntley S."/>
            <person name="Zhang Y."/>
            <person name="Treuner-Lange A."/>
            <person name="Sensen C.W."/>
            <person name="Sogaard-Andersen L."/>
        </authorList>
    </citation>
    <scope>NUCLEOTIDE SEQUENCE [LARGE SCALE GENOMIC DNA]</scope>
    <source>
        <strain evidence="3">ATCC 25202 / DSM 2259 / NBRC 100086 / M2</strain>
    </source>
</reference>